<gene>
    <name evidence="1" type="ORF">MA16_Dca019115</name>
</gene>
<dbReference type="Proteomes" id="UP000233837">
    <property type="component" value="Unassembled WGS sequence"/>
</dbReference>
<reference evidence="1 2" key="2">
    <citation type="journal article" date="2017" name="Nature">
        <title>The Apostasia genome and the evolution of orchids.</title>
        <authorList>
            <person name="Zhang G.Q."/>
            <person name="Liu K.W."/>
            <person name="Li Z."/>
            <person name="Lohaus R."/>
            <person name="Hsiao Y.Y."/>
            <person name="Niu S.C."/>
            <person name="Wang J.Y."/>
            <person name="Lin Y.C."/>
            <person name="Xu Q."/>
            <person name="Chen L.J."/>
            <person name="Yoshida K."/>
            <person name="Fujiwara S."/>
            <person name="Wang Z.W."/>
            <person name="Zhang Y.Q."/>
            <person name="Mitsuda N."/>
            <person name="Wang M."/>
            <person name="Liu G.H."/>
            <person name="Pecoraro L."/>
            <person name="Huang H.X."/>
            <person name="Xiao X.J."/>
            <person name="Lin M."/>
            <person name="Wu X.Y."/>
            <person name="Wu W.L."/>
            <person name="Chen Y.Y."/>
            <person name="Chang S.B."/>
            <person name="Sakamoto S."/>
            <person name="Ohme-Takagi M."/>
            <person name="Yagi M."/>
            <person name="Zeng S.J."/>
            <person name="Shen C.Y."/>
            <person name="Yeh C.M."/>
            <person name="Luo Y.B."/>
            <person name="Tsai W.C."/>
            <person name="Van de Peer Y."/>
            <person name="Liu Z.J."/>
        </authorList>
    </citation>
    <scope>NUCLEOTIDE SEQUENCE [LARGE SCALE GENOMIC DNA]</scope>
    <source>
        <tissue evidence="1">The whole plant</tissue>
    </source>
</reference>
<sequence length="83" mass="9692">MELGEACKILGMEILMDKMARKVWLSQGAYVRKVLKKFVIDDSSKAVSLHLASHFQLSSYQFLRIIKREKICDWFLMLVQLTI</sequence>
<proteinExistence type="predicted"/>
<evidence type="ECO:0000313" key="1">
    <source>
        <dbReference type="EMBL" id="PKU77494.1"/>
    </source>
</evidence>
<organism evidence="1 2">
    <name type="scientific">Dendrobium catenatum</name>
    <dbReference type="NCBI Taxonomy" id="906689"/>
    <lineage>
        <taxon>Eukaryota</taxon>
        <taxon>Viridiplantae</taxon>
        <taxon>Streptophyta</taxon>
        <taxon>Embryophyta</taxon>
        <taxon>Tracheophyta</taxon>
        <taxon>Spermatophyta</taxon>
        <taxon>Magnoliopsida</taxon>
        <taxon>Liliopsida</taxon>
        <taxon>Asparagales</taxon>
        <taxon>Orchidaceae</taxon>
        <taxon>Epidendroideae</taxon>
        <taxon>Malaxideae</taxon>
        <taxon>Dendrobiinae</taxon>
        <taxon>Dendrobium</taxon>
    </lineage>
</organism>
<dbReference type="EMBL" id="KZ502495">
    <property type="protein sequence ID" value="PKU77494.1"/>
    <property type="molecule type" value="Genomic_DNA"/>
</dbReference>
<evidence type="ECO:0000313" key="2">
    <source>
        <dbReference type="Proteomes" id="UP000233837"/>
    </source>
</evidence>
<protein>
    <submittedName>
        <fullName evidence="1">Retrovirus-related Pol polyprotein from transposon TNT 1-94</fullName>
    </submittedName>
</protein>
<dbReference type="AlphaFoldDB" id="A0A2I0WPA6"/>
<name>A0A2I0WPA6_9ASPA</name>
<keyword evidence="2" id="KW-1185">Reference proteome</keyword>
<reference evidence="1 2" key="1">
    <citation type="journal article" date="2016" name="Sci. Rep.">
        <title>The Dendrobium catenatum Lindl. genome sequence provides insights into polysaccharide synthase, floral development and adaptive evolution.</title>
        <authorList>
            <person name="Zhang G.Q."/>
            <person name="Xu Q."/>
            <person name="Bian C."/>
            <person name="Tsai W.C."/>
            <person name="Yeh C.M."/>
            <person name="Liu K.W."/>
            <person name="Yoshida K."/>
            <person name="Zhang L.S."/>
            <person name="Chang S.B."/>
            <person name="Chen F."/>
            <person name="Shi Y."/>
            <person name="Su Y.Y."/>
            <person name="Zhang Y.Q."/>
            <person name="Chen L.J."/>
            <person name="Yin Y."/>
            <person name="Lin M."/>
            <person name="Huang H."/>
            <person name="Deng H."/>
            <person name="Wang Z.W."/>
            <person name="Zhu S.L."/>
            <person name="Zhao X."/>
            <person name="Deng C."/>
            <person name="Niu S.C."/>
            <person name="Huang J."/>
            <person name="Wang M."/>
            <person name="Liu G.H."/>
            <person name="Yang H.J."/>
            <person name="Xiao X.J."/>
            <person name="Hsiao Y.Y."/>
            <person name="Wu W.L."/>
            <person name="Chen Y.Y."/>
            <person name="Mitsuda N."/>
            <person name="Ohme-Takagi M."/>
            <person name="Luo Y.B."/>
            <person name="Van de Peer Y."/>
            <person name="Liu Z.J."/>
        </authorList>
    </citation>
    <scope>NUCLEOTIDE SEQUENCE [LARGE SCALE GENOMIC DNA]</scope>
    <source>
        <tissue evidence="1">The whole plant</tissue>
    </source>
</reference>
<accession>A0A2I0WPA6</accession>